<dbReference type="Pfam" id="PF00805">
    <property type="entry name" value="Pentapeptide"/>
    <property type="match status" value="1"/>
</dbReference>
<dbReference type="AlphaFoldDB" id="A0A368T187"/>
<evidence type="ECO:0008006" key="4">
    <source>
        <dbReference type="Google" id="ProtNLM"/>
    </source>
</evidence>
<evidence type="ECO:0000313" key="3">
    <source>
        <dbReference type="Proteomes" id="UP000253318"/>
    </source>
</evidence>
<comment type="caution">
    <text evidence="2">The sequence shown here is derived from an EMBL/GenBank/DDBJ whole genome shotgun (WGS) entry which is preliminary data.</text>
</comment>
<name>A0A368T187_9ACTN</name>
<accession>A0A368T187</accession>
<proteinExistence type="predicted"/>
<protein>
    <recommendedName>
        <fullName evidence="4">Pentapeptide repeat-containing protein</fullName>
    </recommendedName>
</protein>
<dbReference type="PANTHER" id="PTHR14136">
    <property type="entry name" value="BTB_POZ DOMAIN-CONTAINING PROTEIN KCTD9"/>
    <property type="match status" value="1"/>
</dbReference>
<dbReference type="InterPro" id="IPR051082">
    <property type="entry name" value="Pentapeptide-BTB/POZ_domain"/>
</dbReference>
<dbReference type="Proteomes" id="UP000253318">
    <property type="component" value="Unassembled WGS sequence"/>
</dbReference>
<feature type="region of interest" description="Disordered" evidence="1">
    <location>
        <begin position="1"/>
        <end position="22"/>
    </location>
</feature>
<gene>
    <name evidence="2" type="ORF">DEF24_20115</name>
</gene>
<dbReference type="RefSeq" id="WP_114397283.1">
    <property type="nucleotide sequence ID" value="NZ_QEIM01000032.1"/>
</dbReference>
<dbReference type="OrthoDB" id="2579959at2"/>
<evidence type="ECO:0000256" key="1">
    <source>
        <dbReference type="SAM" id="MobiDB-lite"/>
    </source>
</evidence>
<keyword evidence="3" id="KW-1185">Reference proteome</keyword>
<dbReference type="EMBL" id="QEIN01000183">
    <property type="protein sequence ID" value="RCV53776.1"/>
    <property type="molecule type" value="Genomic_DNA"/>
</dbReference>
<organism evidence="2 3">
    <name type="scientific">Marinitenerispora sediminis</name>
    <dbReference type="NCBI Taxonomy" id="1931232"/>
    <lineage>
        <taxon>Bacteria</taxon>
        <taxon>Bacillati</taxon>
        <taxon>Actinomycetota</taxon>
        <taxon>Actinomycetes</taxon>
        <taxon>Streptosporangiales</taxon>
        <taxon>Nocardiopsidaceae</taxon>
        <taxon>Marinitenerispora</taxon>
    </lineage>
</organism>
<dbReference type="PANTHER" id="PTHR14136:SF17">
    <property type="entry name" value="BTB_POZ DOMAIN-CONTAINING PROTEIN KCTD9"/>
    <property type="match status" value="1"/>
</dbReference>
<dbReference type="Gene3D" id="2.160.20.80">
    <property type="entry name" value="E3 ubiquitin-protein ligase SopA"/>
    <property type="match status" value="1"/>
</dbReference>
<sequence length="184" mass="20036">METAESRGARVLLPSDDEPPVTSWPYPSPLQDEKVGNVGFTGVDLASQRLENVTLTRCRFTNSRLMGVSMVRVTLKDVLFENCTFDYAIWEHVTAAGGVAFVGCSFKETIFEGGDLRGTVFDDCALGAEFQRTTMSGADLRGSDLDAVSGLSSLRGVTVTEAQLRQLSEVMIRDFDLTVAELPL</sequence>
<dbReference type="Pfam" id="PF13599">
    <property type="entry name" value="Pentapeptide_4"/>
    <property type="match status" value="1"/>
</dbReference>
<reference evidence="2 3" key="1">
    <citation type="submission" date="2018-04" db="EMBL/GenBank/DDBJ databases">
        <title>Novel actinobacteria from marine sediment.</title>
        <authorList>
            <person name="Ng Z.Y."/>
            <person name="Tan G.Y.A."/>
        </authorList>
    </citation>
    <scope>NUCLEOTIDE SEQUENCE [LARGE SCALE GENOMIC DNA]</scope>
    <source>
        <strain evidence="2 3">TPS81</strain>
    </source>
</reference>
<dbReference type="InterPro" id="IPR001646">
    <property type="entry name" value="5peptide_repeat"/>
</dbReference>
<evidence type="ECO:0000313" key="2">
    <source>
        <dbReference type="EMBL" id="RCV53776.1"/>
    </source>
</evidence>
<dbReference type="SUPFAM" id="SSF141571">
    <property type="entry name" value="Pentapeptide repeat-like"/>
    <property type="match status" value="1"/>
</dbReference>